<proteinExistence type="predicted"/>
<organism evidence="3 4">
    <name type="scientific">Flavonifractor plautii</name>
    <name type="common">Fusobacterium plautii</name>
    <dbReference type="NCBI Taxonomy" id="292800"/>
    <lineage>
        <taxon>Bacteria</taxon>
        <taxon>Bacillati</taxon>
        <taxon>Bacillota</taxon>
        <taxon>Clostridia</taxon>
        <taxon>Eubacteriales</taxon>
        <taxon>Oscillospiraceae</taxon>
        <taxon>Flavonifractor</taxon>
    </lineage>
</organism>
<dbReference type="InterPro" id="IPR021136">
    <property type="entry name" value="Flagellar_hook_control-like_C"/>
</dbReference>
<evidence type="ECO:0000313" key="3">
    <source>
        <dbReference type="EMBL" id="CUN89002.1"/>
    </source>
</evidence>
<feature type="region of interest" description="Disordered" evidence="1">
    <location>
        <begin position="116"/>
        <end position="152"/>
    </location>
</feature>
<evidence type="ECO:0000313" key="4">
    <source>
        <dbReference type="Proteomes" id="UP000095746"/>
    </source>
</evidence>
<dbReference type="AlphaFoldDB" id="A0A174AK94"/>
<dbReference type="Proteomes" id="UP000095746">
    <property type="component" value="Unassembled WGS sequence"/>
</dbReference>
<protein>
    <submittedName>
        <fullName evidence="3">Flagellar hook-length control protein FliK</fullName>
    </submittedName>
</protein>
<dbReference type="Gene3D" id="3.30.750.140">
    <property type="match status" value="1"/>
</dbReference>
<gene>
    <name evidence="3" type="ORF">ERS852411_00651</name>
</gene>
<name>A0A174AK94_FLAPL</name>
<evidence type="ECO:0000256" key="1">
    <source>
        <dbReference type="SAM" id="MobiDB-lite"/>
    </source>
</evidence>
<dbReference type="CDD" id="cd17470">
    <property type="entry name" value="T3SS_Flik_C"/>
    <property type="match status" value="1"/>
</dbReference>
<reference evidence="3 4" key="1">
    <citation type="submission" date="2015-09" db="EMBL/GenBank/DDBJ databases">
        <authorList>
            <consortium name="Pathogen Informatics"/>
        </authorList>
    </citation>
    <scope>NUCLEOTIDE SEQUENCE [LARGE SCALE GENOMIC DNA]</scope>
    <source>
        <strain evidence="3 4">2789STDY5608854</strain>
    </source>
</reference>
<keyword evidence="3" id="KW-0966">Cell projection</keyword>
<accession>A0A174AK94</accession>
<dbReference type="InterPro" id="IPR038610">
    <property type="entry name" value="FliK-like_C_sf"/>
</dbReference>
<evidence type="ECO:0000259" key="2">
    <source>
        <dbReference type="Pfam" id="PF02120"/>
    </source>
</evidence>
<keyword evidence="3" id="KW-0282">Flagellum</keyword>
<dbReference type="Pfam" id="PF02120">
    <property type="entry name" value="Flg_hook"/>
    <property type="match status" value="1"/>
</dbReference>
<sequence length="167" mass="18581">MQTEGAAQPLFDRTEHMPVKVGEADTLDATEPDFAPRLAKAITEAEQEGARHVELKLAPEHLGKLSVELTQGKDGVLHIVFHAENEQAMKLLQEHSATLVSMLHGSHSGEIQVEVPRPQQGEQPWQQPEQQPGQQHGRNPQEQGRQRQSTEDFLQQLRLGLLGVEAE</sequence>
<feature type="compositionally biased region" description="Low complexity" evidence="1">
    <location>
        <begin position="118"/>
        <end position="135"/>
    </location>
</feature>
<feature type="domain" description="Flagellar hook-length control protein-like C-terminal" evidence="2">
    <location>
        <begin position="41"/>
        <end position="120"/>
    </location>
</feature>
<keyword evidence="3" id="KW-0969">Cilium</keyword>
<dbReference type="EMBL" id="CYZT01000023">
    <property type="protein sequence ID" value="CUN89002.1"/>
    <property type="molecule type" value="Genomic_DNA"/>
</dbReference>